<name>A0A6J6ZAQ0_9ZZZZ</name>
<evidence type="ECO:0000313" key="2">
    <source>
        <dbReference type="EMBL" id="CAB4818589.1"/>
    </source>
</evidence>
<protein>
    <submittedName>
        <fullName evidence="2">Unannotated protein</fullName>
    </submittedName>
</protein>
<dbReference type="PANTHER" id="PTHR11220:SF1">
    <property type="entry name" value="HEME-BINDING PROTEIN 2"/>
    <property type="match status" value="1"/>
</dbReference>
<dbReference type="Pfam" id="PF04832">
    <property type="entry name" value="SOUL"/>
    <property type="match status" value="1"/>
</dbReference>
<gene>
    <name evidence="1" type="ORF">UFOPK2842_00977</name>
    <name evidence="2" type="ORF">UFOPK3124_00914</name>
    <name evidence="3" type="ORF">UFOPK4165_00420</name>
</gene>
<dbReference type="AlphaFoldDB" id="A0A6J6ZAQ0"/>
<dbReference type="Gene3D" id="3.20.80.10">
    <property type="entry name" value="Regulatory factor, effector binding domain"/>
    <property type="match status" value="1"/>
</dbReference>
<evidence type="ECO:0000313" key="1">
    <source>
        <dbReference type="EMBL" id="CAB4761764.1"/>
    </source>
</evidence>
<dbReference type="EMBL" id="CAEZZI010000112">
    <property type="protein sequence ID" value="CAB4761764.1"/>
    <property type="molecule type" value="Genomic_DNA"/>
</dbReference>
<dbReference type="InterPro" id="IPR006917">
    <property type="entry name" value="SOUL_heme-bd"/>
</dbReference>
<sequence>MLRTYSDFELREYQPCVLAEVKVSAHYSSAASAAFGSLFKYISAGNKASQKIAMTAPVISAQRADSTKADEWFVSFVMPSGSTFGHLPHPNDPQVILRELDTETCVALSFRGKATTDLSNKKIAQLRASAAKENIALSSETRICRFDPPFKPGFLQYNEIVIPAYLGD</sequence>
<accession>A0A6J6ZAQ0</accession>
<dbReference type="InterPro" id="IPR011256">
    <property type="entry name" value="Reg_factor_effector_dom_sf"/>
</dbReference>
<dbReference type="PANTHER" id="PTHR11220">
    <property type="entry name" value="HEME-BINDING PROTEIN-RELATED"/>
    <property type="match status" value="1"/>
</dbReference>
<proteinExistence type="predicted"/>
<dbReference type="EMBL" id="CAFAAY010000073">
    <property type="protein sequence ID" value="CAB4818589.1"/>
    <property type="molecule type" value="Genomic_DNA"/>
</dbReference>
<dbReference type="EMBL" id="CAFBPV010000024">
    <property type="protein sequence ID" value="CAB5028279.1"/>
    <property type="molecule type" value="Genomic_DNA"/>
</dbReference>
<organism evidence="2">
    <name type="scientific">freshwater metagenome</name>
    <dbReference type="NCBI Taxonomy" id="449393"/>
    <lineage>
        <taxon>unclassified sequences</taxon>
        <taxon>metagenomes</taxon>
        <taxon>ecological metagenomes</taxon>
    </lineage>
</organism>
<dbReference type="SUPFAM" id="SSF55136">
    <property type="entry name" value="Probable bacterial effector-binding domain"/>
    <property type="match status" value="1"/>
</dbReference>
<evidence type="ECO:0000313" key="3">
    <source>
        <dbReference type="EMBL" id="CAB5028279.1"/>
    </source>
</evidence>
<reference evidence="2" key="1">
    <citation type="submission" date="2020-05" db="EMBL/GenBank/DDBJ databases">
        <authorList>
            <person name="Chiriac C."/>
            <person name="Salcher M."/>
            <person name="Ghai R."/>
            <person name="Kavagutti S V."/>
        </authorList>
    </citation>
    <scope>NUCLEOTIDE SEQUENCE</scope>
</reference>